<organism evidence="1 2">
    <name type="scientific">Acetobacter pasteurianus</name>
    <name type="common">Acetobacter turbidans</name>
    <dbReference type="NCBI Taxonomy" id="438"/>
    <lineage>
        <taxon>Bacteria</taxon>
        <taxon>Pseudomonadati</taxon>
        <taxon>Pseudomonadota</taxon>
        <taxon>Alphaproteobacteria</taxon>
        <taxon>Acetobacterales</taxon>
        <taxon>Acetobacteraceae</taxon>
        <taxon>Acetobacter</taxon>
    </lineage>
</organism>
<name>A0A1A0D6B8_ACEPA</name>
<dbReference type="PATRIC" id="fig|438.15.peg.2431"/>
<protein>
    <submittedName>
        <fullName evidence="1">Uncharacterized protein</fullName>
    </submittedName>
</protein>
<gene>
    <name evidence="1" type="ORF">SRCM100623_02194</name>
</gene>
<dbReference type="OrthoDB" id="7225696at2"/>
<accession>A0A1A0D6B8</accession>
<evidence type="ECO:0000313" key="2">
    <source>
        <dbReference type="Proteomes" id="UP000093796"/>
    </source>
</evidence>
<dbReference type="EMBL" id="LYUD01000115">
    <property type="protein sequence ID" value="OAZ70843.1"/>
    <property type="molecule type" value="Genomic_DNA"/>
</dbReference>
<evidence type="ECO:0000313" key="1">
    <source>
        <dbReference type="EMBL" id="OAZ70843.1"/>
    </source>
</evidence>
<comment type="caution">
    <text evidence="1">The sequence shown here is derived from an EMBL/GenBank/DDBJ whole genome shotgun (WGS) entry which is preliminary data.</text>
</comment>
<sequence length="75" mass="8238">MINAPSPTPEEDWTEEDPIDAEIDARVAQVNQAAGLPPERPSRFGPMLTIVLPMVIAGTLLIASLWLYVFPIFFG</sequence>
<proteinExistence type="predicted"/>
<dbReference type="Proteomes" id="UP000093796">
    <property type="component" value="Unassembled WGS sequence"/>
</dbReference>
<dbReference type="AlphaFoldDB" id="A0A1A0D6B8"/>
<reference evidence="1 2" key="1">
    <citation type="submission" date="2016-05" db="EMBL/GenBank/DDBJ databases">
        <title>Genome sequencing of Acetobacter pasteurianus strain SRCM100623.</title>
        <authorList>
            <person name="Song Y.R."/>
        </authorList>
    </citation>
    <scope>NUCLEOTIDE SEQUENCE [LARGE SCALE GENOMIC DNA]</scope>
    <source>
        <strain evidence="1 2">SRCM100623</strain>
    </source>
</reference>
<dbReference type="RefSeq" id="WP_003628881.1">
    <property type="nucleotide sequence ID" value="NZ_LYUD01000115.1"/>
</dbReference>